<dbReference type="PANTHER" id="PTHR35450:SF2">
    <property type="entry name" value="REVERSE TRANSCRIPTASE DOMAIN-CONTAINING PROTEIN"/>
    <property type="match status" value="1"/>
</dbReference>
<dbReference type="OrthoDB" id="6780053at2759"/>
<accession>D6WBH7</accession>
<proteinExistence type="predicted"/>
<dbReference type="AlphaFoldDB" id="D6WBH7"/>
<keyword evidence="2" id="KW-1185">Reference proteome</keyword>
<reference evidence="1 2" key="1">
    <citation type="journal article" date="2008" name="Nature">
        <title>The genome of the model beetle and pest Tribolium castaneum.</title>
        <authorList>
            <consortium name="Tribolium Genome Sequencing Consortium"/>
            <person name="Richards S."/>
            <person name="Gibbs R.A."/>
            <person name="Weinstock G.M."/>
            <person name="Brown S.J."/>
            <person name="Denell R."/>
            <person name="Beeman R.W."/>
            <person name="Gibbs R."/>
            <person name="Beeman R.W."/>
            <person name="Brown S.J."/>
            <person name="Bucher G."/>
            <person name="Friedrich M."/>
            <person name="Grimmelikhuijzen C.J."/>
            <person name="Klingler M."/>
            <person name="Lorenzen M."/>
            <person name="Richards S."/>
            <person name="Roth S."/>
            <person name="Schroder R."/>
            <person name="Tautz D."/>
            <person name="Zdobnov E.M."/>
            <person name="Muzny D."/>
            <person name="Gibbs R.A."/>
            <person name="Weinstock G.M."/>
            <person name="Attaway T."/>
            <person name="Bell S."/>
            <person name="Buhay C.J."/>
            <person name="Chandrabose M.N."/>
            <person name="Chavez D."/>
            <person name="Clerk-Blankenburg K.P."/>
            <person name="Cree A."/>
            <person name="Dao M."/>
            <person name="Davis C."/>
            <person name="Chacko J."/>
            <person name="Dinh H."/>
            <person name="Dugan-Rocha S."/>
            <person name="Fowler G."/>
            <person name="Garner T.T."/>
            <person name="Garnes J."/>
            <person name="Gnirke A."/>
            <person name="Hawes A."/>
            <person name="Hernandez J."/>
            <person name="Hines S."/>
            <person name="Holder M."/>
            <person name="Hume J."/>
            <person name="Jhangiani S.N."/>
            <person name="Joshi V."/>
            <person name="Khan Z.M."/>
            <person name="Jackson L."/>
            <person name="Kovar C."/>
            <person name="Kowis A."/>
            <person name="Lee S."/>
            <person name="Lewis L.R."/>
            <person name="Margolis J."/>
            <person name="Morgan M."/>
            <person name="Nazareth L.V."/>
            <person name="Nguyen N."/>
            <person name="Okwuonu G."/>
            <person name="Parker D."/>
            <person name="Richards S."/>
            <person name="Ruiz S.J."/>
            <person name="Santibanez J."/>
            <person name="Savard J."/>
            <person name="Scherer S.E."/>
            <person name="Schneider B."/>
            <person name="Sodergren E."/>
            <person name="Tautz D."/>
            <person name="Vattahil S."/>
            <person name="Villasana D."/>
            <person name="White C.S."/>
            <person name="Wright R."/>
            <person name="Park Y."/>
            <person name="Beeman R.W."/>
            <person name="Lord J."/>
            <person name="Oppert B."/>
            <person name="Lorenzen M."/>
            <person name="Brown S."/>
            <person name="Wang L."/>
            <person name="Savard J."/>
            <person name="Tautz D."/>
            <person name="Richards S."/>
            <person name="Weinstock G."/>
            <person name="Gibbs R.A."/>
            <person name="Liu Y."/>
            <person name="Worley K."/>
            <person name="Weinstock G."/>
            <person name="Elsik C.G."/>
            <person name="Reese J.T."/>
            <person name="Elhaik E."/>
            <person name="Landan G."/>
            <person name="Graur D."/>
            <person name="Arensburger P."/>
            <person name="Atkinson P."/>
            <person name="Beeman R.W."/>
            <person name="Beidler J."/>
            <person name="Brown S.J."/>
            <person name="Demuth J.P."/>
            <person name="Drury D.W."/>
            <person name="Du Y.Z."/>
            <person name="Fujiwara H."/>
            <person name="Lorenzen M."/>
            <person name="Maselli V."/>
            <person name="Osanai M."/>
            <person name="Park Y."/>
            <person name="Robertson H.M."/>
            <person name="Tu Z."/>
            <person name="Wang J.J."/>
            <person name="Wang S."/>
            <person name="Richards S."/>
            <person name="Song H."/>
            <person name="Zhang L."/>
            <person name="Sodergren E."/>
            <person name="Werner D."/>
            <person name="Stanke M."/>
            <person name="Morgenstern B."/>
            <person name="Solovyev V."/>
            <person name="Kosarev P."/>
            <person name="Brown G."/>
            <person name="Chen H.C."/>
            <person name="Ermolaeva O."/>
            <person name="Hlavina W."/>
            <person name="Kapustin Y."/>
            <person name="Kiryutin B."/>
            <person name="Kitts P."/>
            <person name="Maglott D."/>
            <person name="Pruitt K."/>
            <person name="Sapojnikov V."/>
            <person name="Souvorov A."/>
            <person name="Mackey A.J."/>
            <person name="Waterhouse R.M."/>
            <person name="Wyder S."/>
            <person name="Zdobnov E.M."/>
            <person name="Zdobnov E.M."/>
            <person name="Wyder S."/>
            <person name="Kriventseva E.V."/>
            <person name="Kadowaki T."/>
            <person name="Bork P."/>
            <person name="Aranda M."/>
            <person name="Bao R."/>
            <person name="Beermann A."/>
            <person name="Berns N."/>
            <person name="Bolognesi R."/>
            <person name="Bonneton F."/>
            <person name="Bopp D."/>
            <person name="Brown S.J."/>
            <person name="Bucher G."/>
            <person name="Butts T."/>
            <person name="Chaumot A."/>
            <person name="Denell R.E."/>
            <person name="Ferrier D.E."/>
            <person name="Friedrich M."/>
            <person name="Gordon C.M."/>
            <person name="Jindra M."/>
            <person name="Klingler M."/>
            <person name="Lan Q."/>
            <person name="Lattorff H.M."/>
            <person name="Laudet V."/>
            <person name="von Levetsow C."/>
            <person name="Liu Z."/>
            <person name="Lutz R."/>
            <person name="Lynch J.A."/>
            <person name="da Fonseca R.N."/>
            <person name="Posnien N."/>
            <person name="Reuter R."/>
            <person name="Roth S."/>
            <person name="Savard J."/>
            <person name="Schinko J.B."/>
            <person name="Schmitt C."/>
            <person name="Schoppmeier M."/>
            <person name="Schroder R."/>
            <person name="Shippy T.D."/>
            <person name="Simonnet F."/>
            <person name="Marques-Souza H."/>
            <person name="Tautz D."/>
            <person name="Tomoyasu Y."/>
            <person name="Trauner J."/>
            <person name="Van der Zee M."/>
            <person name="Vervoort M."/>
            <person name="Wittkopp N."/>
            <person name="Wimmer E.A."/>
            <person name="Yang X."/>
            <person name="Jones A.K."/>
            <person name="Sattelle D.B."/>
            <person name="Ebert P.R."/>
            <person name="Nelson D."/>
            <person name="Scott J.G."/>
            <person name="Beeman R.W."/>
            <person name="Muthukrishnan S."/>
            <person name="Kramer K.J."/>
            <person name="Arakane Y."/>
            <person name="Beeman R.W."/>
            <person name="Zhu Q."/>
            <person name="Hogenkamp D."/>
            <person name="Dixit R."/>
            <person name="Oppert B."/>
            <person name="Jiang H."/>
            <person name="Zou Z."/>
            <person name="Marshall J."/>
            <person name="Elpidina E."/>
            <person name="Vinokurov K."/>
            <person name="Oppert C."/>
            <person name="Zou Z."/>
            <person name="Evans J."/>
            <person name="Lu Z."/>
            <person name="Zhao P."/>
            <person name="Sumathipala N."/>
            <person name="Altincicek B."/>
            <person name="Vilcinskas A."/>
            <person name="Williams M."/>
            <person name="Hultmark D."/>
            <person name="Hetru C."/>
            <person name="Jiang H."/>
            <person name="Grimmelikhuijzen C.J."/>
            <person name="Hauser F."/>
            <person name="Cazzamali G."/>
            <person name="Williamson M."/>
            <person name="Park Y."/>
            <person name="Li B."/>
            <person name="Tanaka Y."/>
            <person name="Predel R."/>
            <person name="Neupert S."/>
            <person name="Schachtner J."/>
            <person name="Verleyen P."/>
            <person name="Raible F."/>
            <person name="Bork P."/>
            <person name="Friedrich M."/>
            <person name="Walden K.K."/>
            <person name="Robertson H.M."/>
            <person name="Angeli S."/>
            <person name="Foret S."/>
            <person name="Bucher G."/>
            <person name="Schuetz S."/>
            <person name="Maleszka R."/>
            <person name="Wimmer E.A."/>
            <person name="Beeman R.W."/>
            <person name="Lorenzen M."/>
            <person name="Tomoyasu Y."/>
            <person name="Miller S.C."/>
            <person name="Grossmann D."/>
            <person name="Bucher G."/>
        </authorList>
    </citation>
    <scope>NUCLEOTIDE SEQUENCE [LARGE SCALE GENOMIC DNA]</scope>
    <source>
        <strain evidence="1 2">Georgia GA2</strain>
    </source>
</reference>
<protein>
    <submittedName>
        <fullName evidence="1">Uncharacterized protein T26G10.4-like Protein</fullName>
    </submittedName>
</protein>
<dbReference type="Proteomes" id="UP000007266">
    <property type="component" value="Linkage group 2"/>
</dbReference>
<dbReference type="OMA" id="CATLHIT"/>
<gene>
    <name evidence="1" type="primary">AUGUSTUS-3.0.2_16157</name>
    <name evidence="1" type="ORF">TcasGA2_TC016157</name>
</gene>
<dbReference type="KEGG" id="tca:107398200"/>
<name>D6WBH7_TRICA</name>
<dbReference type="PANTHER" id="PTHR35450">
    <property type="entry name" value="REVERSE TRANSCRIPTASE DOMAIN-CONTAINING PROTEIN"/>
    <property type="match status" value="1"/>
</dbReference>
<sequence>MLNAISTVANDMQVRFNASKCAILDLDCTKRNTRHMTKLKIQNEEICPLHEGEAYQHLGIPTGYHVDTTPEATIERMTKEVENIDQSLLAPWQKIDAVNTFVSPKLGFLLRGTTIQKKKTNRLDSRIKAYAKKWLFLPERASPELVYLPCSKGGAGLLPVADSIIQAVRMLTATDTQVNAIAVTQMEATIKRRIGRTPSNEDSCEYLVGGRVRSGWGRHSLTVDAGKKRNQKAAQQSEHIVDPS</sequence>
<reference evidence="1 2" key="2">
    <citation type="journal article" date="2010" name="Nucleic Acids Res.">
        <title>BeetleBase in 2010: revisions to provide comprehensive genomic information for Tribolium castaneum.</title>
        <authorList>
            <person name="Kim H.S."/>
            <person name="Murphy T."/>
            <person name="Xia J."/>
            <person name="Caragea D."/>
            <person name="Park Y."/>
            <person name="Beeman R.W."/>
            <person name="Lorenzen M.D."/>
            <person name="Butcher S."/>
            <person name="Manak J.R."/>
            <person name="Brown S.J."/>
        </authorList>
    </citation>
    <scope>GENOME REANNOTATION</scope>
    <source>
        <strain evidence="1 2">Georgia GA2</strain>
    </source>
</reference>
<evidence type="ECO:0000313" key="2">
    <source>
        <dbReference type="Proteomes" id="UP000007266"/>
    </source>
</evidence>
<dbReference type="PhylomeDB" id="D6WBH7"/>
<dbReference type="EMBL" id="KQ971308">
    <property type="protein sequence ID" value="EEZ99158.1"/>
    <property type="molecule type" value="Genomic_DNA"/>
</dbReference>
<dbReference type="HOGENOM" id="CLU_1139296_0_0_1"/>
<dbReference type="eggNOG" id="ENOG502SD6B">
    <property type="taxonomic scope" value="Eukaryota"/>
</dbReference>
<organism evidence="1 2">
    <name type="scientific">Tribolium castaneum</name>
    <name type="common">Red flour beetle</name>
    <dbReference type="NCBI Taxonomy" id="7070"/>
    <lineage>
        <taxon>Eukaryota</taxon>
        <taxon>Metazoa</taxon>
        <taxon>Ecdysozoa</taxon>
        <taxon>Arthropoda</taxon>
        <taxon>Hexapoda</taxon>
        <taxon>Insecta</taxon>
        <taxon>Pterygota</taxon>
        <taxon>Neoptera</taxon>
        <taxon>Endopterygota</taxon>
        <taxon>Coleoptera</taxon>
        <taxon>Polyphaga</taxon>
        <taxon>Cucujiformia</taxon>
        <taxon>Tenebrionidae</taxon>
        <taxon>Tenebrionidae incertae sedis</taxon>
        <taxon>Tribolium</taxon>
    </lineage>
</organism>
<evidence type="ECO:0000313" key="1">
    <source>
        <dbReference type="EMBL" id="EEZ99158.1"/>
    </source>
</evidence>